<dbReference type="InterPro" id="IPR001223">
    <property type="entry name" value="Glyco_hydro18_cat"/>
</dbReference>
<sequence length="417" mass="47847">MTDNSTPIATDSLLENDRRNVPRKRSTLVPFLAVVFILFVLLAIAFYFVHTHFKYTMNNRYCKKRVIGFYEDEGSSEMRHTHFDKLTHIVFSHKFLIENGTIAFKNKDAWFRFYNLKDIAKLYWSGMKVMISIGGDTQFSAVMASQLKRSKLADSIVTFLDEHKTDGVDLFWKWPAASDKSSYLLFVKELRQKMLKRDKAYILSVTSAPAGIPGYWPNGFDLEEMINYVDFMNIFSMDFYGPWGSLTGPAAPLYHGIAPRENFTVDYTINYYACKLKDTSKLNIVIPMDARIWRNVKSAQPGSEVFKRAELVGGKVEGTIYTSRLVAENAGINFAPSNWDEQTKSSYIFDEKSGIFLTFENKKSIEEKLNYVNEKNLGGVWIRSVNMDDGSVHLLDDINYQEICSSRSTDTVNYQCV</sequence>
<name>A0A6A5GHD0_CAERE</name>
<dbReference type="GO" id="GO:0005975">
    <property type="term" value="P:carbohydrate metabolic process"/>
    <property type="evidence" value="ECO:0007669"/>
    <property type="project" value="InterPro"/>
</dbReference>
<feature type="transmembrane region" description="Helical" evidence="1">
    <location>
        <begin position="28"/>
        <end position="49"/>
    </location>
</feature>
<evidence type="ECO:0000256" key="1">
    <source>
        <dbReference type="SAM" id="Phobius"/>
    </source>
</evidence>
<organism evidence="3 4">
    <name type="scientific">Caenorhabditis remanei</name>
    <name type="common">Caenorhabditis vulgaris</name>
    <dbReference type="NCBI Taxonomy" id="31234"/>
    <lineage>
        <taxon>Eukaryota</taxon>
        <taxon>Metazoa</taxon>
        <taxon>Ecdysozoa</taxon>
        <taxon>Nematoda</taxon>
        <taxon>Chromadorea</taxon>
        <taxon>Rhabditida</taxon>
        <taxon>Rhabditina</taxon>
        <taxon>Rhabditomorpha</taxon>
        <taxon>Rhabditoidea</taxon>
        <taxon>Rhabditidae</taxon>
        <taxon>Peloderinae</taxon>
        <taxon>Caenorhabditis</taxon>
    </lineage>
</organism>
<evidence type="ECO:0000259" key="2">
    <source>
        <dbReference type="PROSITE" id="PS51910"/>
    </source>
</evidence>
<dbReference type="AlphaFoldDB" id="A0A6A5GHD0"/>
<accession>A0A6A5GHD0</accession>
<dbReference type="PANTHER" id="PTHR46073:SF8">
    <property type="entry name" value="GH18 DOMAIN-CONTAINING PROTEIN"/>
    <property type="match status" value="1"/>
</dbReference>
<dbReference type="Pfam" id="PF00704">
    <property type="entry name" value="Glyco_hydro_18"/>
    <property type="match status" value="1"/>
</dbReference>
<evidence type="ECO:0000313" key="4">
    <source>
        <dbReference type="Proteomes" id="UP000483820"/>
    </source>
</evidence>
<dbReference type="InterPro" id="IPR029070">
    <property type="entry name" value="Chitinase_insertion_sf"/>
</dbReference>
<dbReference type="Proteomes" id="UP000483820">
    <property type="component" value="Chromosome V"/>
</dbReference>
<feature type="domain" description="GH18" evidence="2">
    <location>
        <begin position="64"/>
        <end position="405"/>
    </location>
</feature>
<gene>
    <name evidence="3" type="ORF">GCK72_020579</name>
</gene>
<reference evidence="3 4" key="1">
    <citation type="submission" date="2019-12" db="EMBL/GenBank/DDBJ databases">
        <title>Chromosome-level assembly of the Caenorhabditis remanei genome.</title>
        <authorList>
            <person name="Teterina A.A."/>
            <person name="Willis J.H."/>
            <person name="Phillips P.C."/>
        </authorList>
    </citation>
    <scope>NUCLEOTIDE SEQUENCE [LARGE SCALE GENOMIC DNA]</scope>
    <source>
        <strain evidence="3 4">PX506</strain>
        <tissue evidence="3">Whole organism</tissue>
    </source>
</reference>
<dbReference type="GO" id="GO:0008061">
    <property type="term" value="F:chitin binding"/>
    <property type="evidence" value="ECO:0007669"/>
    <property type="project" value="InterPro"/>
</dbReference>
<comment type="caution">
    <text evidence="3">The sequence shown here is derived from an EMBL/GenBank/DDBJ whole genome shotgun (WGS) entry which is preliminary data.</text>
</comment>
<keyword evidence="1" id="KW-1133">Transmembrane helix</keyword>
<dbReference type="InterPro" id="IPR011583">
    <property type="entry name" value="Chitinase_II/V-like_cat"/>
</dbReference>
<evidence type="ECO:0000313" key="3">
    <source>
        <dbReference type="EMBL" id="KAF1754021.1"/>
    </source>
</evidence>
<dbReference type="RefSeq" id="XP_003099393.2">
    <property type="nucleotide sequence ID" value="XM_003099345.2"/>
</dbReference>
<dbReference type="PROSITE" id="PS51910">
    <property type="entry name" value="GH18_2"/>
    <property type="match status" value="1"/>
</dbReference>
<keyword evidence="1" id="KW-0812">Transmembrane</keyword>
<dbReference type="SUPFAM" id="SSF51445">
    <property type="entry name" value="(Trans)glycosidases"/>
    <property type="match status" value="1"/>
</dbReference>
<dbReference type="CTD" id="9804826"/>
<dbReference type="PANTHER" id="PTHR46073">
    <property type="entry name" value="CHITINASE"/>
    <property type="match status" value="1"/>
</dbReference>
<keyword evidence="1" id="KW-0472">Membrane</keyword>
<dbReference type="EMBL" id="WUAV01000005">
    <property type="protein sequence ID" value="KAF1754021.1"/>
    <property type="molecule type" value="Genomic_DNA"/>
</dbReference>
<proteinExistence type="predicted"/>
<protein>
    <recommendedName>
        <fullName evidence="2">GH18 domain-containing protein</fullName>
    </recommendedName>
</protein>
<dbReference type="GeneID" id="9804826"/>
<dbReference type="SMART" id="SM00636">
    <property type="entry name" value="Glyco_18"/>
    <property type="match status" value="1"/>
</dbReference>
<dbReference type="Gene3D" id="3.20.20.80">
    <property type="entry name" value="Glycosidases"/>
    <property type="match status" value="2"/>
</dbReference>
<dbReference type="InterPro" id="IPR017853">
    <property type="entry name" value="GH"/>
</dbReference>
<dbReference type="KEGG" id="crq:GCK72_020579"/>
<dbReference type="Gene3D" id="3.10.50.10">
    <property type="match status" value="1"/>
</dbReference>